<evidence type="ECO:0000313" key="1">
    <source>
        <dbReference type="EMBL" id="CAF1683241.1"/>
    </source>
</evidence>
<name>A0A816H895_9BILA</name>
<dbReference type="AlphaFoldDB" id="A0A816H895"/>
<protein>
    <submittedName>
        <fullName evidence="1">Uncharacterized protein</fullName>
    </submittedName>
</protein>
<comment type="caution">
    <text evidence="1">The sequence shown here is derived from an EMBL/GenBank/DDBJ whole genome shotgun (WGS) entry which is preliminary data.</text>
</comment>
<keyword evidence="3" id="KW-1185">Reference proteome</keyword>
<reference evidence="1" key="1">
    <citation type="submission" date="2021-02" db="EMBL/GenBank/DDBJ databases">
        <authorList>
            <person name="Nowell W R."/>
        </authorList>
    </citation>
    <scope>NUCLEOTIDE SEQUENCE</scope>
</reference>
<dbReference type="EMBL" id="CAJOBC010159221">
    <property type="protein sequence ID" value="CAF4693583.1"/>
    <property type="molecule type" value="Genomic_DNA"/>
</dbReference>
<dbReference type="Proteomes" id="UP000663829">
    <property type="component" value="Unassembled WGS sequence"/>
</dbReference>
<organism evidence="1 3">
    <name type="scientific">Didymodactylos carnosus</name>
    <dbReference type="NCBI Taxonomy" id="1234261"/>
    <lineage>
        <taxon>Eukaryota</taxon>
        <taxon>Metazoa</taxon>
        <taxon>Spiralia</taxon>
        <taxon>Gnathifera</taxon>
        <taxon>Rotifera</taxon>
        <taxon>Eurotatoria</taxon>
        <taxon>Bdelloidea</taxon>
        <taxon>Philodinida</taxon>
        <taxon>Philodinidae</taxon>
        <taxon>Didymodactylos</taxon>
    </lineage>
</organism>
<dbReference type="Proteomes" id="UP000681722">
    <property type="component" value="Unassembled WGS sequence"/>
</dbReference>
<sequence length="95" mass="11475">FILNELVLITEVKRPKCLGACECHDEKCKENREELKQFRQNGFLHQYRTQIDEYLEKIRIEVSKSLILKLVAITDLIFKKLSRYYEGSFLLQFYR</sequence>
<gene>
    <name evidence="1" type="ORF">GPM918_LOCUS46662</name>
    <name evidence="2" type="ORF">SRO942_LOCUS51284</name>
</gene>
<feature type="non-terminal residue" evidence="1">
    <location>
        <position position="1"/>
    </location>
</feature>
<evidence type="ECO:0000313" key="3">
    <source>
        <dbReference type="Proteomes" id="UP000663829"/>
    </source>
</evidence>
<dbReference type="EMBL" id="CAJNOQ010068368">
    <property type="protein sequence ID" value="CAF1683241.1"/>
    <property type="molecule type" value="Genomic_DNA"/>
</dbReference>
<accession>A0A816H895</accession>
<proteinExistence type="predicted"/>
<evidence type="ECO:0000313" key="2">
    <source>
        <dbReference type="EMBL" id="CAF4693583.1"/>
    </source>
</evidence>